<feature type="region of interest" description="Disordered" evidence="1">
    <location>
        <begin position="468"/>
        <end position="495"/>
    </location>
</feature>
<protein>
    <submittedName>
        <fullName evidence="3">Uncharacterized protein</fullName>
    </submittedName>
</protein>
<evidence type="ECO:0000313" key="2">
    <source>
        <dbReference type="Proteomes" id="UP000887572"/>
    </source>
</evidence>
<feature type="region of interest" description="Disordered" evidence="1">
    <location>
        <begin position="531"/>
        <end position="580"/>
    </location>
</feature>
<feature type="compositionally biased region" description="Polar residues" evidence="1">
    <location>
        <begin position="547"/>
        <end position="558"/>
    </location>
</feature>
<dbReference type="Proteomes" id="UP000887572">
    <property type="component" value="Unplaced"/>
</dbReference>
<feature type="compositionally biased region" description="Polar residues" evidence="1">
    <location>
        <begin position="468"/>
        <end position="477"/>
    </location>
</feature>
<dbReference type="AlphaFoldDB" id="A0A914GV94"/>
<proteinExistence type="predicted"/>
<reference evidence="3" key="1">
    <citation type="submission" date="2022-11" db="UniProtKB">
        <authorList>
            <consortium name="WormBaseParasite"/>
        </authorList>
    </citation>
    <scope>IDENTIFICATION</scope>
</reference>
<feature type="region of interest" description="Disordered" evidence="1">
    <location>
        <begin position="352"/>
        <end position="371"/>
    </location>
</feature>
<evidence type="ECO:0000256" key="1">
    <source>
        <dbReference type="SAM" id="MobiDB-lite"/>
    </source>
</evidence>
<name>A0A914GV94_GLORO</name>
<accession>A0A914GV94</accession>
<evidence type="ECO:0000313" key="3">
    <source>
        <dbReference type="WBParaSite" id="Gr19_v10_g11501.t1"/>
    </source>
</evidence>
<keyword evidence="2" id="KW-1185">Reference proteome</keyword>
<sequence length="580" mass="65444">MSDNPKKVVKQLKEIFVCADVLFDVFEFCGPFVLGLKVALISDRFDRLVDAQFNSKEWSLGWLEIQRAADGKGAEIVKIVDYKVERRLPILQEPLPDYVIGFECLRISYIDQSVIECLQRIRKVFDSKGIHLSMGIHAFRSWEIIWKKIWPLINDNICEFDLGSSELDRLRQFSPTVLDDCQKLRMIEYYGLSAEFPADDSAGASTDQAVAKWLHTPRGDGIPKVLRSPYFYSERMGRLKMEFVNSTDPVNFVILLYHSDEIVPFEVKNNLTGERLEFRLFNNVWLLIRCPIERDEKKWAEWEREAADWECFWGWNSVDINFGDADGWPFLNGDAVGETQLAQTQLAQTQLAPRRSWPDTVGSDAVGSNAVGPETQLARHSWLRRSWPDAVGSEAVGPETQLARHSWLRRSWPDAVGSDAVGPETQLAQTQLAQTQLARDAVGQTQLAQTQLARRSWLRRSWPRDAVGQTQLAQTQLAPRRSWPDAVGSDAVGPETQLARRSWPDAVGSDAVGSDAVGETQLAQTQLAQTQLAPRRSWPDAVGSDAVGQTQLAQTQLARRSWPEQLARRSPNGFLFSGSS</sequence>
<organism evidence="2 3">
    <name type="scientific">Globodera rostochiensis</name>
    <name type="common">Golden nematode worm</name>
    <name type="synonym">Heterodera rostochiensis</name>
    <dbReference type="NCBI Taxonomy" id="31243"/>
    <lineage>
        <taxon>Eukaryota</taxon>
        <taxon>Metazoa</taxon>
        <taxon>Ecdysozoa</taxon>
        <taxon>Nematoda</taxon>
        <taxon>Chromadorea</taxon>
        <taxon>Rhabditida</taxon>
        <taxon>Tylenchina</taxon>
        <taxon>Tylenchomorpha</taxon>
        <taxon>Tylenchoidea</taxon>
        <taxon>Heteroderidae</taxon>
        <taxon>Heteroderinae</taxon>
        <taxon>Globodera</taxon>
    </lineage>
</organism>
<dbReference type="WBParaSite" id="Gr19_v10_g11501.t1">
    <property type="protein sequence ID" value="Gr19_v10_g11501.t1"/>
    <property type="gene ID" value="Gr19_v10_g11501"/>
</dbReference>